<dbReference type="GO" id="GO:0006357">
    <property type="term" value="P:regulation of transcription by RNA polymerase II"/>
    <property type="evidence" value="ECO:0007669"/>
    <property type="project" value="TreeGrafter"/>
</dbReference>
<evidence type="ECO:0000256" key="3">
    <source>
        <dbReference type="ARBA" id="ARBA00022902"/>
    </source>
</evidence>
<feature type="domain" description="BTB" evidence="8">
    <location>
        <begin position="45"/>
        <end position="116"/>
    </location>
</feature>
<feature type="compositionally biased region" description="Low complexity" evidence="7">
    <location>
        <begin position="1"/>
        <end position="14"/>
    </location>
</feature>
<dbReference type="GO" id="GO:0008270">
    <property type="term" value="F:zinc ion binding"/>
    <property type="evidence" value="ECO:0007669"/>
    <property type="project" value="UniProtKB-KW"/>
</dbReference>
<keyword evidence="11" id="KW-1185">Reference proteome</keyword>
<dbReference type="Pfam" id="PF00096">
    <property type="entry name" value="zf-C2H2"/>
    <property type="match status" value="1"/>
</dbReference>
<feature type="domain" description="C2H2-type" evidence="9">
    <location>
        <begin position="670"/>
        <end position="698"/>
    </location>
</feature>
<dbReference type="PROSITE" id="PS50157">
    <property type="entry name" value="ZINC_FINGER_C2H2_2"/>
    <property type="match status" value="2"/>
</dbReference>
<dbReference type="GO" id="GO:0048813">
    <property type="term" value="P:dendrite morphogenesis"/>
    <property type="evidence" value="ECO:0007669"/>
    <property type="project" value="UniProtKB-ARBA"/>
</dbReference>
<dbReference type="SMART" id="SM00225">
    <property type="entry name" value="BTB"/>
    <property type="match status" value="1"/>
</dbReference>
<feature type="compositionally biased region" description="Low complexity" evidence="7">
    <location>
        <begin position="142"/>
        <end position="162"/>
    </location>
</feature>
<organism evidence="10 11">
    <name type="scientific">Dinothrombium tinctorium</name>
    <dbReference type="NCBI Taxonomy" id="1965070"/>
    <lineage>
        <taxon>Eukaryota</taxon>
        <taxon>Metazoa</taxon>
        <taxon>Ecdysozoa</taxon>
        <taxon>Arthropoda</taxon>
        <taxon>Chelicerata</taxon>
        <taxon>Arachnida</taxon>
        <taxon>Acari</taxon>
        <taxon>Acariformes</taxon>
        <taxon>Trombidiformes</taxon>
        <taxon>Prostigmata</taxon>
        <taxon>Anystina</taxon>
        <taxon>Parasitengona</taxon>
        <taxon>Trombidioidea</taxon>
        <taxon>Trombidiidae</taxon>
        <taxon>Dinothrombium</taxon>
    </lineage>
</organism>
<keyword evidence="6" id="KW-0863">Zinc-finger</keyword>
<name>A0A443QW61_9ACAR</name>
<gene>
    <name evidence="10" type="ORF">B4U79_07296</name>
</gene>
<dbReference type="InterPro" id="IPR011333">
    <property type="entry name" value="SKP1/BTB/POZ_sf"/>
</dbReference>
<dbReference type="Gene3D" id="3.30.160.60">
    <property type="entry name" value="Classic Zinc Finger"/>
    <property type="match status" value="1"/>
</dbReference>
<feature type="region of interest" description="Disordered" evidence="7">
    <location>
        <begin position="1"/>
        <end position="20"/>
    </location>
</feature>
<feature type="compositionally biased region" description="Basic and acidic residues" evidence="7">
    <location>
        <begin position="415"/>
        <end position="484"/>
    </location>
</feature>
<dbReference type="CDD" id="cd18315">
    <property type="entry name" value="BTB_POZ_BAB-like"/>
    <property type="match status" value="1"/>
</dbReference>
<dbReference type="InterPro" id="IPR013087">
    <property type="entry name" value="Znf_C2H2_type"/>
</dbReference>
<evidence type="ECO:0000256" key="5">
    <source>
        <dbReference type="ARBA" id="ARBA00037382"/>
    </source>
</evidence>
<dbReference type="InterPro" id="IPR000210">
    <property type="entry name" value="BTB/POZ_dom"/>
</dbReference>
<dbReference type="InterPro" id="IPR051095">
    <property type="entry name" value="Dros_DevTransReg"/>
</dbReference>
<feature type="compositionally biased region" description="Polar residues" evidence="7">
    <location>
        <begin position="588"/>
        <end position="597"/>
    </location>
</feature>
<feature type="compositionally biased region" description="Low complexity" evidence="7">
    <location>
        <begin position="506"/>
        <end position="526"/>
    </location>
</feature>
<evidence type="ECO:0000256" key="1">
    <source>
        <dbReference type="ARBA" id="ARBA00022473"/>
    </source>
</evidence>
<dbReference type="GO" id="GO:0007464">
    <property type="term" value="P:R3/R4 cell fate commitment"/>
    <property type="evidence" value="ECO:0007669"/>
    <property type="project" value="UniProtKB-ARBA"/>
</dbReference>
<evidence type="ECO:0000259" key="8">
    <source>
        <dbReference type="PROSITE" id="PS50097"/>
    </source>
</evidence>
<dbReference type="Gene3D" id="3.30.710.10">
    <property type="entry name" value="Potassium Channel Kv1.1, Chain A"/>
    <property type="match status" value="1"/>
</dbReference>
<dbReference type="PROSITE" id="PS00028">
    <property type="entry name" value="ZINC_FINGER_C2H2_1"/>
    <property type="match status" value="2"/>
</dbReference>
<dbReference type="PROSITE" id="PS50097">
    <property type="entry name" value="BTB"/>
    <property type="match status" value="1"/>
</dbReference>
<dbReference type="GO" id="GO:0016199">
    <property type="term" value="P:axon midline choice point recognition"/>
    <property type="evidence" value="ECO:0007669"/>
    <property type="project" value="UniProtKB-ARBA"/>
</dbReference>
<feature type="domain" description="C2H2-type" evidence="9">
    <location>
        <begin position="698"/>
        <end position="724"/>
    </location>
</feature>
<feature type="compositionally biased region" description="Acidic residues" evidence="7">
    <location>
        <begin position="485"/>
        <end position="497"/>
    </location>
</feature>
<evidence type="ECO:0000259" key="9">
    <source>
        <dbReference type="PROSITE" id="PS50157"/>
    </source>
</evidence>
<dbReference type="STRING" id="1965070.A0A443QW61"/>
<feature type="region of interest" description="Disordered" evidence="7">
    <location>
        <begin position="142"/>
        <end position="163"/>
    </location>
</feature>
<sequence>MSLATSTAPSTATTGSQRPLRLRRVNHSDEVVSGFGRLLKSEAMSDVTLICAGGQSIRAHKVILSMFSPYFRSIFEAQPFANNPNHYPVIVMKDLGLSELRTIVEFIYKGEASVPRDKLNAILQAAKALEVSGLSDLKDCSQAASASSPSSSESNPSPSSPANCTTITSSANFGPISGALSGVGALGGNTLSVTGSGYKRGQEVEATTIFGGTGPDPQLKKLRITLDNGGDLSNSMDISTGFSFPAGGGVVINDNGIDGVRSLLQQPPRLPPSFQQMRQQQQLQQFQQQMQIQKQQRQLSSLQQYMQQRQMQQRQHMQQRQMHLQQQVKEQILQQQLMQKGSSRHLSSQVKGSQSPNLVQFQQRIRAQLQDKQPRITFTQTSSTLQERLLQKPVSQKLKALQELKAKADGETIKKEIVKEDDKDQKDHSGDDQRKDGGDKERTKESPEKSNGSDDKQENGESKETDALNSALKKENAKSTSKDEESIETLNENEDDKEQSNMDPEGSNSSRTGSGSGSVVAGNYSAEKTCDDIEEQDADQQNVAAGGEEGRQQQLRLQQLQKQQQYQQQVQLQLQQEEQEQRLIEFHQQLQQANEANAGSDDVDDNGSGFGFDWQEGFIDDGFTQPAEVPEPAPVVIQPPPPQAPQTTPDFLQPRGPGRPRKGNKSTEISPCPECNKVFVRPDVLKLHYRSVHLNERHPCNMCPKIFKWPGDLSKHKRTKHPDA</sequence>
<keyword evidence="4" id="KW-0539">Nucleus</keyword>
<reference evidence="10 11" key="1">
    <citation type="journal article" date="2018" name="Gigascience">
        <title>Genomes of trombidid mites reveal novel predicted allergens and laterally-transferred genes associated with secondary metabolism.</title>
        <authorList>
            <person name="Dong X."/>
            <person name="Chaisiri K."/>
            <person name="Xia D."/>
            <person name="Armstrong S.D."/>
            <person name="Fang Y."/>
            <person name="Donnelly M.J."/>
            <person name="Kadowaki T."/>
            <person name="McGarry J.W."/>
            <person name="Darby A.C."/>
            <person name="Makepeace B.L."/>
        </authorList>
    </citation>
    <scope>NUCLEOTIDE SEQUENCE [LARGE SCALE GENOMIC DNA]</scope>
    <source>
        <strain evidence="10">UoL-WK</strain>
    </source>
</reference>
<dbReference type="PANTHER" id="PTHR23110">
    <property type="entry name" value="BTB DOMAIN TRANSCRIPTION FACTOR"/>
    <property type="match status" value="1"/>
</dbReference>
<feature type="region of interest" description="Disordered" evidence="7">
    <location>
        <begin position="415"/>
        <end position="555"/>
    </location>
</feature>
<feature type="compositionally biased region" description="Pro residues" evidence="7">
    <location>
        <begin position="629"/>
        <end position="644"/>
    </location>
</feature>
<evidence type="ECO:0000256" key="7">
    <source>
        <dbReference type="SAM" id="MobiDB-lite"/>
    </source>
</evidence>
<dbReference type="Pfam" id="PF00651">
    <property type="entry name" value="BTB"/>
    <property type="match status" value="1"/>
</dbReference>
<keyword evidence="3" id="KW-0524">Neurogenesis</keyword>
<dbReference type="GO" id="GO:0005634">
    <property type="term" value="C:nucleus"/>
    <property type="evidence" value="ECO:0007669"/>
    <property type="project" value="UniProtKB-ARBA"/>
</dbReference>
<dbReference type="SUPFAM" id="SSF54695">
    <property type="entry name" value="POZ domain"/>
    <property type="match status" value="1"/>
</dbReference>
<evidence type="ECO:0000256" key="4">
    <source>
        <dbReference type="ARBA" id="ARBA00023242"/>
    </source>
</evidence>
<dbReference type="OrthoDB" id="6482909at2759"/>
<evidence type="ECO:0000256" key="6">
    <source>
        <dbReference type="PROSITE-ProRule" id="PRU00042"/>
    </source>
</evidence>
<keyword evidence="6" id="KW-0479">Metal-binding</keyword>
<comment type="caution">
    <text evidence="10">The sequence shown here is derived from an EMBL/GenBank/DDBJ whole genome shotgun (WGS) entry which is preliminary data.</text>
</comment>
<dbReference type="SMART" id="SM00355">
    <property type="entry name" value="ZnF_C2H2"/>
    <property type="match status" value="2"/>
</dbReference>
<dbReference type="InterPro" id="IPR036236">
    <property type="entry name" value="Znf_C2H2_sf"/>
</dbReference>
<feature type="region of interest" description="Disordered" evidence="7">
    <location>
        <begin position="586"/>
        <end position="669"/>
    </location>
</feature>
<dbReference type="GO" id="GO:0007526">
    <property type="term" value="P:larval somatic muscle development"/>
    <property type="evidence" value="ECO:0007669"/>
    <property type="project" value="UniProtKB-ARBA"/>
</dbReference>
<dbReference type="GO" id="GO:0045476">
    <property type="term" value="P:nurse cell apoptotic process"/>
    <property type="evidence" value="ECO:0007669"/>
    <property type="project" value="UniProtKB-ARBA"/>
</dbReference>
<keyword evidence="1" id="KW-0217">Developmental protein</keyword>
<dbReference type="EMBL" id="NCKU01003573">
    <property type="protein sequence ID" value="RWS07265.1"/>
    <property type="molecule type" value="Genomic_DNA"/>
</dbReference>
<accession>A0A443QW61</accession>
<evidence type="ECO:0000256" key="2">
    <source>
        <dbReference type="ARBA" id="ARBA00022782"/>
    </source>
</evidence>
<evidence type="ECO:0000313" key="10">
    <source>
        <dbReference type="EMBL" id="RWS07265.1"/>
    </source>
</evidence>
<proteinExistence type="predicted"/>
<dbReference type="AlphaFoldDB" id="A0A443QW61"/>
<keyword evidence="2" id="KW-0221">Differentiation</keyword>
<dbReference type="GO" id="GO:0035167">
    <property type="term" value="P:larval lymph gland hemopoiesis"/>
    <property type="evidence" value="ECO:0007669"/>
    <property type="project" value="UniProtKB-ARBA"/>
</dbReference>
<dbReference type="SUPFAM" id="SSF57667">
    <property type="entry name" value="beta-beta-alpha zinc fingers"/>
    <property type="match status" value="1"/>
</dbReference>
<dbReference type="GO" id="GO:0045467">
    <property type="term" value="P:R7 cell development"/>
    <property type="evidence" value="ECO:0007669"/>
    <property type="project" value="UniProtKB-ARBA"/>
</dbReference>
<comment type="function">
    <text evidence="5">Putative transcription factor required for axon growth and guidance in the central and peripheral nervous systems. Repels CNS axons away from the midline by promoting the expression of the midline repellent sli and its receptor robo.</text>
</comment>
<keyword evidence="6" id="KW-0862">Zinc</keyword>
<dbReference type="Proteomes" id="UP000285301">
    <property type="component" value="Unassembled WGS sequence"/>
</dbReference>
<protein>
    <submittedName>
        <fullName evidence="10">B-cell CLL/lymphoma 6 member B protein-like protein</fullName>
    </submittedName>
</protein>
<dbReference type="GO" id="GO:0008406">
    <property type="term" value="P:gonad development"/>
    <property type="evidence" value="ECO:0007669"/>
    <property type="project" value="UniProtKB-ARBA"/>
</dbReference>
<evidence type="ECO:0000313" key="11">
    <source>
        <dbReference type="Proteomes" id="UP000285301"/>
    </source>
</evidence>
<dbReference type="PANTHER" id="PTHR23110:SF111">
    <property type="entry name" value="LONGITUDINALS LACKING PROTEIN, ISOFORMS F_I_K_T"/>
    <property type="match status" value="1"/>
</dbReference>